<evidence type="ECO:0000256" key="1">
    <source>
        <dbReference type="SAM" id="MobiDB-lite"/>
    </source>
</evidence>
<evidence type="ECO:0000313" key="2">
    <source>
        <dbReference type="EMBL" id="AUV81843.1"/>
    </source>
</evidence>
<dbReference type="GeneID" id="35592313"/>
<reference evidence="2 3" key="1">
    <citation type="submission" date="2018-01" db="EMBL/GenBank/DDBJ databases">
        <title>Complete genome sequence of Salinigranum rubrum GX10T, an extremely halophilic archaeon isolated from a marine solar saltern.</title>
        <authorList>
            <person name="Han S."/>
        </authorList>
    </citation>
    <scope>NUCLEOTIDE SEQUENCE [LARGE SCALE GENOMIC DNA]</scope>
    <source>
        <strain evidence="2 3">GX10</strain>
    </source>
</reference>
<organism evidence="2 3">
    <name type="scientific">Salinigranum rubrum</name>
    <dbReference type="NCBI Taxonomy" id="755307"/>
    <lineage>
        <taxon>Archaea</taxon>
        <taxon>Methanobacteriati</taxon>
        <taxon>Methanobacteriota</taxon>
        <taxon>Stenosarchaea group</taxon>
        <taxon>Halobacteria</taxon>
        <taxon>Halobacteriales</taxon>
        <taxon>Haloferacaceae</taxon>
        <taxon>Salinigranum</taxon>
    </lineage>
</organism>
<proteinExistence type="predicted"/>
<accession>A0A2I8VIS4</accession>
<keyword evidence="3" id="KW-1185">Reference proteome</keyword>
<protein>
    <submittedName>
        <fullName evidence="2">Uncharacterized protein</fullName>
    </submittedName>
</protein>
<gene>
    <name evidence="2" type="ORF">C2R22_09440</name>
</gene>
<sequence>MSRGVASRAVRALTLVLVAALLVSGLSSAAPGAESAVQPAAQCGFADGGSDPTVTTHRHDFGEVVVGRTGTKTVAAGGVNAGGSNADSVVTVGGPDAGQFRARTATETATGEDETLRVSFAPTAPGPKRAWVVVTGDATTVHCLVGTAVVAGASKGGSESDGAGDGRGADGREAGGAAVGSAGSGGGKLTDAVRGFGREFVGSVTRGVVSVVTLEFARDAAVGAGAAWAAGDGVLGKALGVAGYTLSGIDPTSGLRNGLPAALAAWRAGDFEGAGRALFGVVESVVFTGAAAAGAWEGSKRARKFAHDRRGAATEVDGVGAPSTAEYRAFTGGIDAVLAAGFGGHAREDAGEASVGDDPTVGGDGAAGRASSSEEPMSGGGSSPANRPGAPDGEGPDTADGVDRDDRRELA</sequence>
<feature type="compositionally biased region" description="Low complexity" evidence="1">
    <location>
        <begin position="367"/>
        <end position="377"/>
    </location>
</feature>
<feature type="region of interest" description="Disordered" evidence="1">
    <location>
        <begin position="348"/>
        <end position="411"/>
    </location>
</feature>
<evidence type="ECO:0000313" key="3">
    <source>
        <dbReference type="Proteomes" id="UP000236584"/>
    </source>
</evidence>
<dbReference type="KEGG" id="srub:C2R22_09440"/>
<feature type="compositionally biased region" description="Basic and acidic residues" evidence="1">
    <location>
        <begin position="401"/>
        <end position="411"/>
    </location>
</feature>
<dbReference type="EMBL" id="CP026309">
    <property type="protein sequence ID" value="AUV81843.1"/>
    <property type="molecule type" value="Genomic_DNA"/>
</dbReference>
<name>A0A2I8VIS4_9EURY</name>
<feature type="region of interest" description="Disordered" evidence="1">
    <location>
        <begin position="155"/>
        <end position="185"/>
    </location>
</feature>
<dbReference type="Proteomes" id="UP000236584">
    <property type="component" value="Chromosome"/>
</dbReference>
<dbReference type="AlphaFoldDB" id="A0A2I8VIS4"/>
<dbReference type="RefSeq" id="WP_103425532.1">
    <property type="nucleotide sequence ID" value="NZ_CP026309.1"/>
</dbReference>